<dbReference type="RefSeq" id="WP_309859074.1">
    <property type="nucleotide sequence ID" value="NZ_JAVDQJ010000026.1"/>
</dbReference>
<organism evidence="1 2">
    <name type="scientific">Deinococcus soli</name>
    <name type="common">ex Cha et al. 2016</name>
    <dbReference type="NCBI Taxonomy" id="1309411"/>
    <lineage>
        <taxon>Bacteria</taxon>
        <taxon>Thermotogati</taxon>
        <taxon>Deinococcota</taxon>
        <taxon>Deinococci</taxon>
        <taxon>Deinococcales</taxon>
        <taxon>Deinococcaceae</taxon>
        <taxon>Deinococcus</taxon>
    </lineage>
</organism>
<reference evidence="1" key="1">
    <citation type="submission" date="2023-07" db="EMBL/GenBank/DDBJ databases">
        <title>Sorghum-associated microbial communities from plants grown in Nebraska, USA.</title>
        <authorList>
            <person name="Schachtman D."/>
        </authorList>
    </citation>
    <scope>NUCLEOTIDE SEQUENCE</scope>
    <source>
        <strain evidence="1">BE330</strain>
    </source>
</reference>
<accession>A0AAE3XIT6</accession>
<dbReference type="EMBL" id="JAVDQK010000028">
    <property type="protein sequence ID" value="MDR6221274.1"/>
    <property type="molecule type" value="Genomic_DNA"/>
</dbReference>
<protein>
    <submittedName>
        <fullName evidence="1">Uncharacterized protein</fullName>
    </submittedName>
</protein>
<gene>
    <name evidence="1" type="ORF">J2Y00_004906</name>
</gene>
<comment type="caution">
    <text evidence="1">The sequence shown here is derived from an EMBL/GenBank/DDBJ whole genome shotgun (WGS) entry which is preliminary data.</text>
</comment>
<dbReference type="AlphaFoldDB" id="A0AAE3XIT6"/>
<sequence length="926" mass="101419">MDAYLSANSCGRRKIMVRVRRRVVPLAIAFGLGLSLAEDCQTPGRLLSVTGTPKALWATNRQLEVVRIPDGAEVAYHVFGDEVILSRDLPELVRPVGTTATKVSRVKIDARVVVIDDRLSLSDASLIIQAHTVTFTPRGVIVFPIPPKERPQSLNLTAAVLDLSKAKRTPLLMATRDWTPAGAWPQSGQSGRTISVRVGTLRPHPQAPSGPDWLRWYTLDRGQSATEQNWRDAYSVAVGSEGARAWRQQALSDQRWPQYYLNRVLATYAQAPYDPGMRRFVEERLHLLDFLSDRRTNVVYPQLVQARATLSRGIDLFGQSEAAVPLLDVQKQLQAMSDAMDRDVYGTPTQPALLAVWDAEWVRSLKASNLDVSLIQKTQAQFEDRWKEIDSLERRIGTEFTQLAASQARAAQTQLRVNSRLDTLKREWEQRVKAANGDANAIKVAQTVTVVAGALYPPAAPVAATVAQGLDVVAEGVCGAVQGKTGFGAAFAAIEATSARRGQLDKALSEARTAYTAQKAAKAGARRYLAGDGNESDRQAFGSFTSSVGQWATATGKAVQALRGGGCGDQAVPQFDQDQTLRTYLGELEAEQTTQAAVLARLSGMQVQQQTLTLETVSLQTALKDLQTLTLGNEVARLQAAQLSGVVRQQLYGRLLQRLAQLRRALVAAGVEPAAIPQALWLSPLAMSIDWKADNWGRSQEQWEEVLSARRTALGRYLKTFLAFAEDELKGLDARVLNGAFVPIQFYAGPHSTGGTDAAPKMDFLAAVNRSLLEVYRQGQQGVRQVHVPVRIPFDVVATGQPEYFVDAVVRAASFKPERSDLEIVFEVHNAGAGRLYFPGRCVRVVSDGSSLVKARSTTVASSNPTVLWSDRIDSVMRSKGLLQQSVPFDADYYLTVSLPQPRSWPAAPQVRDLRIDFVKRGPQLP</sequence>
<proteinExistence type="predicted"/>
<dbReference type="Proteomes" id="UP001185331">
    <property type="component" value="Unassembled WGS sequence"/>
</dbReference>
<evidence type="ECO:0000313" key="2">
    <source>
        <dbReference type="Proteomes" id="UP001185331"/>
    </source>
</evidence>
<evidence type="ECO:0000313" key="1">
    <source>
        <dbReference type="EMBL" id="MDR6221274.1"/>
    </source>
</evidence>
<name>A0AAE3XIT6_9DEIO</name>